<keyword evidence="1" id="KW-0732">Signal</keyword>
<dbReference type="GeneID" id="63843012"/>
<dbReference type="AlphaFoldDB" id="A0A9P4XS09"/>
<feature type="chain" id="PRO_5040476228" evidence="1">
    <location>
        <begin position="24"/>
        <end position="128"/>
    </location>
</feature>
<reference evidence="2" key="1">
    <citation type="journal article" date="2020" name="Phytopathology">
        <title>Genome sequence of the chestnut blight fungus Cryphonectria parasitica EP155: A fundamental resource for an archetypical invasive plant pathogen.</title>
        <authorList>
            <person name="Crouch J.A."/>
            <person name="Dawe A."/>
            <person name="Aerts A."/>
            <person name="Barry K."/>
            <person name="Churchill A.C.L."/>
            <person name="Grimwood J."/>
            <person name="Hillman B."/>
            <person name="Milgroom M.G."/>
            <person name="Pangilinan J."/>
            <person name="Smith M."/>
            <person name="Salamov A."/>
            <person name="Schmutz J."/>
            <person name="Yadav J."/>
            <person name="Grigoriev I.V."/>
            <person name="Nuss D."/>
        </authorList>
    </citation>
    <scope>NUCLEOTIDE SEQUENCE</scope>
    <source>
        <strain evidence="2">EP155</strain>
    </source>
</reference>
<organism evidence="2 3">
    <name type="scientific">Cryphonectria parasitica (strain ATCC 38755 / EP155)</name>
    <dbReference type="NCBI Taxonomy" id="660469"/>
    <lineage>
        <taxon>Eukaryota</taxon>
        <taxon>Fungi</taxon>
        <taxon>Dikarya</taxon>
        <taxon>Ascomycota</taxon>
        <taxon>Pezizomycotina</taxon>
        <taxon>Sordariomycetes</taxon>
        <taxon>Sordariomycetidae</taxon>
        <taxon>Diaporthales</taxon>
        <taxon>Cryphonectriaceae</taxon>
        <taxon>Cryphonectria-Endothia species complex</taxon>
        <taxon>Cryphonectria</taxon>
    </lineage>
</organism>
<feature type="signal peptide" evidence="1">
    <location>
        <begin position="1"/>
        <end position="23"/>
    </location>
</feature>
<gene>
    <name evidence="2" type="ORF">M406DRAFT_75570</name>
</gene>
<protein>
    <submittedName>
        <fullName evidence="2">Uncharacterized protein</fullName>
    </submittedName>
</protein>
<evidence type="ECO:0000313" key="3">
    <source>
        <dbReference type="Proteomes" id="UP000803844"/>
    </source>
</evidence>
<name>A0A9P4XS09_CRYP1</name>
<evidence type="ECO:0000313" key="2">
    <source>
        <dbReference type="EMBL" id="KAF3760267.1"/>
    </source>
</evidence>
<keyword evidence="3" id="KW-1185">Reference proteome</keyword>
<accession>A0A9P4XS09</accession>
<dbReference type="EMBL" id="MU032353">
    <property type="protein sequence ID" value="KAF3760267.1"/>
    <property type="molecule type" value="Genomic_DNA"/>
</dbReference>
<proteinExistence type="predicted"/>
<comment type="caution">
    <text evidence="2">The sequence shown here is derived from an EMBL/GenBank/DDBJ whole genome shotgun (WGS) entry which is preliminary data.</text>
</comment>
<dbReference type="RefSeq" id="XP_040771246.1">
    <property type="nucleotide sequence ID" value="XM_040925883.1"/>
</dbReference>
<dbReference type="Proteomes" id="UP000803844">
    <property type="component" value="Unassembled WGS sequence"/>
</dbReference>
<evidence type="ECO:0000256" key="1">
    <source>
        <dbReference type="SAM" id="SignalP"/>
    </source>
</evidence>
<sequence>MQFNSSVVFSILMRTLLYRQTLGLLLQYEPIRNWCPCHPGAPESINVRACADERHTKVCSRELGPRGQSYEFTPVSRVWGSGRREGKGLFGKDWGKVVLFAVAKEYGLATMAILPAESMAIIKRKSAT</sequence>